<comment type="subcellular location">
    <subcellularLocation>
        <location evidence="1">Membrane</location>
        <topology evidence="1">Multi-pass membrane protein</topology>
    </subcellularLocation>
</comment>
<evidence type="ECO:0000256" key="2">
    <source>
        <dbReference type="ARBA" id="ARBA00022692"/>
    </source>
</evidence>
<protein>
    <recommendedName>
        <fullName evidence="6">NfeD-like C-terminal domain-containing protein</fullName>
    </recommendedName>
</protein>
<keyword evidence="3 5" id="KW-1133">Transmembrane helix</keyword>
<dbReference type="Pfam" id="PF01957">
    <property type="entry name" value="NfeD"/>
    <property type="match status" value="1"/>
</dbReference>
<evidence type="ECO:0000256" key="4">
    <source>
        <dbReference type="ARBA" id="ARBA00023136"/>
    </source>
</evidence>
<dbReference type="Proteomes" id="UP001225605">
    <property type="component" value="Unassembled WGS sequence"/>
</dbReference>
<evidence type="ECO:0000256" key="3">
    <source>
        <dbReference type="ARBA" id="ARBA00022989"/>
    </source>
</evidence>
<organism evidence="7 8">
    <name type="scientific">Saccharothrix yanglingensis</name>
    <dbReference type="NCBI Taxonomy" id="659496"/>
    <lineage>
        <taxon>Bacteria</taxon>
        <taxon>Bacillati</taxon>
        <taxon>Actinomycetota</taxon>
        <taxon>Actinomycetes</taxon>
        <taxon>Pseudonocardiales</taxon>
        <taxon>Pseudonocardiaceae</taxon>
        <taxon>Saccharothrix</taxon>
    </lineage>
</organism>
<comment type="caution">
    <text evidence="7">The sequence shown here is derived from an EMBL/GenBank/DDBJ whole genome shotgun (WGS) entry which is preliminary data.</text>
</comment>
<keyword evidence="8" id="KW-1185">Reference proteome</keyword>
<name>A0ABU0XAN5_9PSEU</name>
<evidence type="ECO:0000313" key="7">
    <source>
        <dbReference type="EMBL" id="MDQ2589165.1"/>
    </source>
</evidence>
<proteinExistence type="predicted"/>
<dbReference type="PANTHER" id="PTHR33507:SF3">
    <property type="entry name" value="INNER MEMBRANE PROTEIN YBBJ"/>
    <property type="match status" value="1"/>
</dbReference>
<dbReference type="PANTHER" id="PTHR33507">
    <property type="entry name" value="INNER MEMBRANE PROTEIN YBBJ"/>
    <property type="match status" value="1"/>
</dbReference>
<dbReference type="InterPro" id="IPR052165">
    <property type="entry name" value="Membrane_assoc_protease"/>
</dbReference>
<gene>
    <name evidence="7" type="ORF">CKY47_35605</name>
</gene>
<feature type="domain" description="NfeD-like C-terminal" evidence="6">
    <location>
        <begin position="83"/>
        <end position="141"/>
    </location>
</feature>
<sequence>MDGWLVWLLLGLVLGVVEVFTLTAALGVVGGAALITAGTAALGLPAPLQFAVFAFASVLGLALLRPMAREHLGKPQSVRFGIDALVGESAHVLREVTRNGGLVRIGGEEWTARPFDDSLVIPEGTTVDVMRISGSTAFVYPGSDSWNPQSR</sequence>
<dbReference type="SUPFAM" id="SSF141322">
    <property type="entry name" value="NfeD domain-like"/>
    <property type="match status" value="1"/>
</dbReference>
<keyword evidence="2 5" id="KW-0812">Transmembrane</keyword>
<dbReference type="EMBL" id="NSDM01000032">
    <property type="protein sequence ID" value="MDQ2589165.1"/>
    <property type="molecule type" value="Genomic_DNA"/>
</dbReference>
<evidence type="ECO:0000256" key="5">
    <source>
        <dbReference type="SAM" id="Phobius"/>
    </source>
</evidence>
<evidence type="ECO:0000259" key="6">
    <source>
        <dbReference type="Pfam" id="PF01957"/>
    </source>
</evidence>
<keyword evidence="4 5" id="KW-0472">Membrane</keyword>
<accession>A0ABU0XAN5</accession>
<dbReference type="Gene3D" id="2.40.50.140">
    <property type="entry name" value="Nucleic acid-binding proteins"/>
    <property type="match status" value="1"/>
</dbReference>
<dbReference type="InterPro" id="IPR012340">
    <property type="entry name" value="NA-bd_OB-fold"/>
</dbReference>
<evidence type="ECO:0000313" key="8">
    <source>
        <dbReference type="Proteomes" id="UP001225605"/>
    </source>
</evidence>
<feature type="transmembrane region" description="Helical" evidence="5">
    <location>
        <begin position="7"/>
        <end position="34"/>
    </location>
</feature>
<evidence type="ECO:0000256" key="1">
    <source>
        <dbReference type="ARBA" id="ARBA00004141"/>
    </source>
</evidence>
<dbReference type="InterPro" id="IPR002810">
    <property type="entry name" value="NfeD-like_C"/>
</dbReference>
<reference evidence="7 8" key="1">
    <citation type="submission" date="2017-06" db="EMBL/GenBank/DDBJ databases">
        <title>Cultured bacterium strain Saccharothrix yanglingensis Hhs.015.</title>
        <authorList>
            <person name="Xia Y."/>
        </authorList>
    </citation>
    <scope>NUCLEOTIDE SEQUENCE [LARGE SCALE GENOMIC DNA]</scope>
    <source>
        <strain evidence="7 8">Hhs.015</strain>
    </source>
</reference>
<dbReference type="RefSeq" id="WP_306750855.1">
    <property type="nucleotide sequence ID" value="NZ_NSDM01000032.1"/>
</dbReference>
<feature type="transmembrane region" description="Helical" evidence="5">
    <location>
        <begin position="46"/>
        <end position="64"/>
    </location>
</feature>